<gene>
    <name evidence="2" type="ORF">SMSP2_00697</name>
</gene>
<keyword evidence="3" id="KW-1185">Reference proteome</keyword>
<dbReference type="RefSeq" id="WP_146682622.1">
    <property type="nucleotide sequence ID" value="NZ_CP019646.1"/>
</dbReference>
<dbReference type="Gene3D" id="1.25.40.10">
    <property type="entry name" value="Tetratricopeptide repeat domain"/>
    <property type="match status" value="1"/>
</dbReference>
<dbReference type="KEGG" id="pbas:SMSP2_00697"/>
<dbReference type="EMBL" id="CP019646">
    <property type="protein sequence ID" value="AQQ70352.1"/>
    <property type="molecule type" value="Genomic_DNA"/>
</dbReference>
<sequence length="733" mass="82873" precursor="true">MLINRKMIYTLSVVLPIFCFSAPTLTASGSYDIYKLTTEIVASDGLDDAAISRCGSLALAAAQYENADDVLPLIVDLAELDVHNNYQEYIRKNLLLGLKNGSKYPAVLQRSVDFILQQLNTREEKTVFLEEVFEQGQNSCQEVASYAALRLSSLCREVFLKDQANEYLNKAVKLNPLNVQANEELIAENSQDQSLKDKAKLLKLKLELNPYDFKNAFLYAMFLRQYGKYDDAVQMFGWTADVFEHFTDEYLSADIYIPWIETLNAAGGDRLAQYNLIMERLDPRTFDIRAESYRVRFDPEFSLEDFEKEITAKYLINDGKVTATDMAWFYAFVKAEPEKSFDYSKKAYIQMPAKQHVRDIYTYNLMKRGDYDRVNIFLNPQNNNQAARLAMGQSHVNKIDYEMIRLAADSNPLSYEGLEAISILSETENPYSPQALDKNFQSLAGKYGPLITENFAGPSEAIDMQISTEGVYDTLNDSLTIKVSVENILDKPLYIRNDSCFTGGIILSCSISGDLEIEDAFILNTIRQLSKPLMPGEKLDISFDIGHGNLFEIIKRAPQARLIITPKITLLSDIGESQLIPLKTSRGSSFTLQRIPDLNTQILSNNYKALSSNDLPRQITAASFFADLYIETVFNPAYKHTAVPKELIVKSIEKALEQNVKEIDIRVLSKLANREIPESLETMIIRSKLSSSAPEIRLLSAYILKTSNKYKQLLSQAAQIEQDPLVKSMLTSP</sequence>
<dbReference type="AlphaFoldDB" id="A0A1Q2MDL0"/>
<dbReference type="Proteomes" id="UP000188181">
    <property type="component" value="Chromosome"/>
</dbReference>
<dbReference type="OrthoDB" id="6110507at2"/>
<proteinExistence type="predicted"/>
<name>A0A1Q2MDL0_9BACT</name>
<organism evidence="2 3">
    <name type="scientific">Limihaloglobus sulfuriphilus</name>
    <dbReference type="NCBI Taxonomy" id="1851148"/>
    <lineage>
        <taxon>Bacteria</taxon>
        <taxon>Pseudomonadati</taxon>
        <taxon>Planctomycetota</taxon>
        <taxon>Phycisphaerae</taxon>
        <taxon>Sedimentisphaerales</taxon>
        <taxon>Sedimentisphaeraceae</taxon>
        <taxon>Limihaloglobus</taxon>
    </lineage>
</organism>
<keyword evidence="1" id="KW-0732">Signal</keyword>
<protein>
    <submittedName>
        <fullName evidence="2">Uncharacterized protein</fullName>
    </submittedName>
</protein>
<accession>A0A1Q2MDL0</accession>
<dbReference type="STRING" id="1851148.SMSP2_00697"/>
<feature type="signal peptide" evidence="1">
    <location>
        <begin position="1"/>
        <end position="26"/>
    </location>
</feature>
<evidence type="ECO:0000256" key="1">
    <source>
        <dbReference type="SAM" id="SignalP"/>
    </source>
</evidence>
<feature type="chain" id="PRO_5012975873" evidence="1">
    <location>
        <begin position="27"/>
        <end position="733"/>
    </location>
</feature>
<dbReference type="InterPro" id="IPR011990">
    <property type="entry name" value="TPR-like_helical_dom_sf"/>
</dbReference>
<reference evidence="3" key="1">
    <citation type="submission" date="2017-02" db="EMBL/GenBank/DDBJ databases">
        <title>Comparative genomics and description of representatives of a novel lineage of planctomycetes thriving in anoxic sediments.</title>
        <authorList>
            <person name="Spring S."/>
            <person name="Bunk B."/>
            <person name="Sproer C."/>
        </authorList>
    </citation>
    <scope>NUCLEOTIDE SEQUENCE [LARGE SCALE GENOMIC DNA]</scope>
    <source>
        <strain evidence="3">SM-Chi-D1</strain>
    </source>
</reference>
<evidence type="ECO:0000313" key="3">
    <source>
        <dbReference type="Proteomes" id="UP000188181"/>
    </source>
</evidence>
<evidence type="ECO:0000313" key="2">
    <source>
        <dbReference type="EMBL" id="AQQ70352.1"/>
    </source>
</evidence>